<dbReference type="InterPro" id="IPR000182">
    <property type="entry name" value="GNAT_dom"/>
</dbReference>
<dbReference type="PROSITE" id="PS51186">
    <property type="entry name" value="GNAT"/>
    <property type="match status" value="1"/>
</dbReference>
<evidence type="ECO:0000313" key="3">
    <source>
        <dbReference type="Proteomes" id="UP000586119"/>
    </source>
</evidence>
<sequence>MSIRIQALEPRYIPKLAAWHQAEWAHLDRSLDETTRQARLEKHCSTTNLPSTFIALDGDTLVGGICLVAHDVPDRPQYSPWISRIYVAEDQRGKMIGKALIDHAKEALRQQGHDALYLITQDKGPFYARIGWVKVEDYRLNEHPMEIMRIILN</sequence>
<dbReference type="EMBL" id="JACCDF010000014">
    <property type="protein sequence ID" value="NYS61995.1"/>
    <property type="molecule type" value="Genomic_DNA"/>
</dbReference>
<dbReference type="RefSeq" id="WP_179931258.1">
    <property type="nucleotide sequence ID" value="NZ_JACCDF010000014.1"/>
</dbReference>
<dbReference type="PANTHER" id="PTHR13538">
    <property type="entry name" value="N-ACETYLTRANSFERASE 6"/>
    <property type="match status" value="1"/>
</dbReference>
<gene>
    <name evidence="2" type="ORF">HZS81_14650</name>
</gene>
<feature type="domain" description="N-acetyltransferase" evidence="1">
    <location>
        <begin position="3"/>
        <end position="153"/>
    </location>
</feature>
<accession>A0A7Z0LN34</accession>
<dbReference type="InterPro" id="IPR016181">
    <property type="entry name" value="Acyl_CoA_acyltransferase"/>
</dbReference>
<keyword evidence="3" id="KW-1185">Reference proteome</keyword>
<dbReference type="SUPFAM" id="SSF55729">
    <property type="entry name" value="Acyl-CoA N-acyltransferases (Nat)"/>
    <property type="match status" value="1"/>
</dbReference>
<dbReference type="Gene3D" id="3.40.630.30">
    <property type="match status" value="1"/>
</dbReference>
<dbReference type="GO" id="GO:0005737">
    <property type="term" value="C:cytoplasm"/>
    <property type="evidence" value="ECO:0007669"/>
    <property type="project" value="TreeGrafter"/>
</dbReference>
<comment type="caution">
    <text evidence="2">The sequence shown here is derived from an EMBL/GenBank/DDBJ whole genome shotgun (WGS) entry which is preliminary data.</text>
</comment>
<proteinExistence type="predicted"/>
<dbReference type="PANTHER" id="PTHR13538:SF4">
    <property type="entry name" value="N-ALPHA-ACETYLTRANSFERASE 80"/>
    <property type="match status" value="1"/>
</dbReference>
<dbReference type="CDD" id="cd04301">
    <property type="entry name" value="NAT_SF"/>
    <property type="match status" value="1"/>
</dbReference>
<organism evidence="2 3">
    <name type="scientific">Vreelandella salicampi</name>
    <dbReference type="NCBI Taxonomy" id="1449798"/>
    <lineage>
        <taxon>Bacteria</taxon>
        <taxon>Pseudomonadati</taxon>
        <taxon>Pseudomonadota</taxon>
        <taxon>Gammaproteobacteria</taxon>
        <taxon>Oceanospirillales</taxon>
        <taxon>Halomonadaceae</taxon>
        <taxon>Vreelandella</taxon>
    </lineage>
</organism>
<dbReference type="Proteomes" id="UP000586119">
    <property type="component" value="Unassembled WGS sequence"/>
</dbReference>
<name>A0A7Z0LN34_9GAMM</name>
<evidence type="ECO:0000259" key="1">
    <source>
        <dbReference type="PROSITE" id="PS51186"/>
    </source>
</evidence>
<keyword evidence="2" id="KW-0808">Transferase</keyword>
<dbReference type="InterPro" id="IPR039840">
    <property type="entry name" value="NAA80"/>
</dbReference>
<dbReference type="Pfam" id="PF00583">
    <property type="entry name" value="Acetyltransf_1"/>
    <property type="match status" value="1"/>
</dbReference>
<dbReference type="GO" id="GO:0008080">
    <property type="term" value="F:N-acetyltransferase activity"/>
    <property type="evidence" value="ECO:0007669"/>
    <property type="project" value="InterPro"/>
</dbReference>
<dbReference type="GO" id="GO:1905502">
    <property type="term" value="F:acetyl-CoA binding"/>
    <property type="evidence" value="ECO:0007669"/>
    <property type="project" value="TreeGrafter"/>
</dbReference>
<reference evidence="2 3" key="1">
    <citation type="journal article" date="2015" name="Int. J. Syst. Evol. Microbiol.">
        <title>Halomonas salicampi sp. nov., a halotolerant and alkalitolerant bacterium isolated from a saltern soil.</title>
        <authorList>
            <person name="Lee J.C."/>
            <person name="Kim Y.S."/>
            <person name="Yun B.S."/>
            <person name="Whang K.S."/>
        </authorList>
    </citation>
    <scope>NUCLEOTIDE SEQUENCE [LARGE SCALE GENOMIC DNA]</scope>
    <source>
        <strain evidence="2 3">BH103</strain>
    </source>
</reference>
<dbReference type="AlphaFoldDB" id="A0A7Z0LN34"/>
<protein>
    <submittedName>
        <fullName evidence="2">GNAT family N-acetyltransferase</fullName>
    </submittedName>
</protein>
<evidence type="ECO:0000313" key="2">
    <source>
        <dbReference type="EMBL" id="NYS61995.1"/>
    </source>
</evidence>